<proteinExistence type="predicted"/>
<dbReference type="RefSeq" id="WP_060533931.1">
    <property type="nucleotide sequence ID" value="NZ_CP013023.1"/>
</dbReference>
<dbReference type="OrthoDB" id="2637290at2"/>
<dbReference type="STRING" id="1616788.AR543_09705"/>
<evidence type="ECO:0000313" key="1">
    <source>
        <dbReference type="EMBL" id="ANF96246.1"/>
    </source>
</evidence>
<accession>A0A172ZF33</accession>
<protein>
    <submittedName>
        <fullName evidence="1">Uncharacterized protein</fullName>
    </submittedName>
</protein>
<dbReference type="Proteomes" id="UP000078148">
    <property type="component" value="Chromosome"/>
</dbReference>
<reference evidence="1 2" key="2">
    <citation type="journal article" date="2016" name="Int. J. Syst. Evol. Microbiol.">
        <title>Paenibacillus bovis sp. nov., isolated from raw yak (Bos grunniens) milk.</title>
        <authorList>
            <person name="Gao C."/>
            <person name="Han J."/>
            <person name="Liu Z."/>
            <person name="Xu X."/>
            <person name="Hang F."/>
            <person name="Wu Z."/>
        </authorList>
    </citation>
    <scope>NUCLEOTIDE SEQUENCE [LARGE SCALE GENOMIC DNA]</scope>
    <source>
        <strain evidence="1 2">BD3526</strain>
    </source>
</reference>
<dbReference type="EMBL" id="CP013023">
    <property type="protein sequence ID" value="ANF96246.1"/>
    <property type="molecule type" value="Genomic_DNA"/>
</dbReference>
<name>A0A172ZF33_9BACL</name>
<evidence type="ECO:0000313" key="2">
    <source>
        <dbReference type="Proteomes" id="UP000078148"/>
    </source>
</evidence>
<organism evidence="1 2">
    <name type="scientific">Paenibacillus bovis</name>
    <dbReference type="NCBI Taxonomy" id="1616788"/>
    <lineage>
        <taxon>Bacteria</taxon>
        <taxon>Bacillati</taxon>
        <taxon>Bacillota</taxon>
        <taxon>Bacilli</taxon>
        <taxon>Bacillales</taxon>
        <taxon>Paenibacillaceae</taxon>
        <taxon>Paenibacillus</taxon>
    </lineage>
</organism>
<dbReference type="AlphaFoldDB" id="A0A172ZF33"/>
<dbReference type="KEGG" id="pbv:AR543_09705"/>
<gene>
    <name evidence="1" type="ORF">AR543_09705</name>
</gene>
<sequence length="86" mass="9947">MYMDHGRFVVEDKDISAIWCYRDRDGIHFEDGFRFEMQLQDIVIYPGSIHTVELPAELAFSADKGIEDTIRAAIYQNIGFAEEESI</sequence>
<reference evidence="2" key="1">
    <citation type="submission" date="2015-10" db="EMBL/GenBank/DDBJ databases">
        <title>Genome of Paenibacillus bovis sp. nov.</title>
        <authorList>
            <person name="Wu Z."/>
            <person name="Gao C."/>
            <person name="Liu Z."/>
            <person name="Zheng H."/>
        </authorList>
    </citation>
    <scope>NUCLEOTIDE SEQUENCE [LARGE SCALE GENOMIC DNA]</scope>
    <source>
        <strain evidence="2">BD3526</strain>
    </source>
</reference>
<keyword evidence="2" id="KW-1185">Reference proteome</keyword>